<dbReference type="AlphaFoldDB" id="A0AAD9N0Z2"/>
<keyword evidence="2" id="KW-1185">Reference proteome</keyword>
<accession>A0AAD9N0Z2</accession>
<reference evidence="1" key="1">
    <citation type="journal article" date="2023" name="Mol. Biol. Evol.">
        <title>Third-Generation Sequencing Reveals the Adaptive Role of the Epigenome in Three Deep-Sea Polychaetes.</title>
        <authorList>
            <person name="Perez M."/>
            <person name="Aroh O."/>
            <person name="Sun Y."/>
            <person name="Lan Y."/>
            <person name="Juniper S.K."/>
            <person name="Young C.R."/>
            <person name="Angers B."/>
            <person name="Qian P.Y."/>
        </authorList>
    </citation>
    <scope>NUCLEOTIDE SEQUENCE</scope>
    <source>
        <strain evidence="1">R07B-5</strain>
    </source>
</reference>
<sequence>MEVMRRLNDAITDTCLSLASTDMYTFSALTGGWSPQPQHICWFEGLVIQAQVPDQLKASFTVRITGHGLVCDTSHIEVMVRLTNSPLCPAAGEYIPCTLSGVDHGGLTTCVAKCLCDGKDCKHATIHIPEMHEDWEICEITVE</sequence>
<evidence type="ECO:0000313" key="1">
    <source>
        <dbReference type="EMBL" id="KAK2152725.1"/>
    </source>
</evidence>
<organism evidence="1 2">
    <name type="scientific">Ridgeia piscesae</name>
    <name type="common">Tubeworm</name>
    <dbReference type="NCBI Taxonomy" id="27915"/>
    <lineage>
        <taxon>Eukaryota</taxon>
        <taxon>Metazoa</taxon>
        <taxon>Spiralia</taxon>
        <taxon>Lophotrochozoa</taxon>
        <taxon>Annelida</taxon>
        <taxon>Polychaeta</taxon>
        <taxon>Sedentaria</taxon>
        <taxon>Canalipalpata</taxon>
        <taxon>Sabellida</taxon>
        <taxon>Siboglinidae</taxon>
        <taxon>Ridgeia</taxon>
    </lineage>
</organism>
<protein>
    <submittedName>
        <fullName evidence="1">Uncharacterized protein</fullName>
    </submittedName>
</protein>
<comment type="caution">
    <text evidence="1">The sequence shown here is derived from an EMBL/GenBank/DDBJ whole genome shotgun (WGS) entry which is preliminary data.</text>
</comment>
<name>A0AAD9N0Z2_RIDPI</name>
<evidence type="ECO:0000313" key="2">
    <source>
        <dbReference type="Proteomes" id="UP001209878"/>
    </source>
</evidence>
<dbReference type="EMBL" id="JAODUO010002412">
    <property type="protein sequence ID" value="KAK2152725.1"/>
    <property type="molecule type" value="Genomic_DNA"/>
</dbReference>
<proteinExistence type="predicted"/>
<dbReference type="Proteomes" id="UP001209878">
    <property type="component" value="Unassembled WGS sequence"/>
</dbReference>
<gene>
    <name evidence="1" type="ORF">NP493_2415g00003</name>
</gene>